<dbReference type="InterPro" id="IPR023213">
    <property type="entry name" value="CAT-like_dom_sf"/>
</dbReference>
<feature type="region of interest" description="Disordered" evidence="1">
    <location>
        <begin position="446"/>
        <end position="466"/>
    </location>
</feature>
<feature type="compositionally biased region" description="Basic and acidic residues" evidence="1">
    <location>
        <begin position="32"/>
        <end position="44"/>
    </location>
</feature>
<name>A0A4S4KGL6_9AGAM</name>
<dbReference type="Proteomes" id="UP000308199">
    <property type="component" value="Unassembled WGS sequence"/>
</dbReference>
<dbReference type="Gene3D" id="3.30.559.10">
    <property type="entry name" value="Chloramphenicol acetyltransferase-like domain"/>
    <property type="match status" value="2"/>
</dbReference>
<evidence type="ECO:0000256" key="1">
    <source>
        <dbReference type="SAM" id="MobiDB-lite"/>
    </source>
</evidence>
<evidence type="ECO:0000313" key="2">
    <source>
        <dbReference type="EMBL" id="THG97375.1"/>
    </source>
</evidence>
<accession>A0A4S4KGL6</accession>
<reference evidence="2 3" key="1">
    <citation type="submission" date="2019-02" db="EMBL/GenBank/DDBJ databases">
        <title>Genome sequencing of the rare red list fungi Phellinidium pouzarii.</title>
        <authorList>
            <person name="Buettner E."/>
            <person name="Kellner H."/>
        </authorList>
    </citation>
    <scope>NUCLEOTIDE SEQUENCE [LARGE SCALE GENOMIC DNA]</scope>
    <source>
        <strain evidence="2 3">DSM 108285</strain>
    </source>
</reference>
<evidence type="ECO:0008006" key="4">
    <source>
        <dbReference type="Google" id="ProtNLM"/>
    </source>
</evidence>
<dbReference type="SUPFAM" id="SSF52777">
    <property type="entry name" value="CoA-dependent acyltransferases"/>
    <property type="match status" value="1"/>
</dbReference>
<comment type="caution">
    <text evidence="2">The sequence shown here is derived from an EMBL/GenBank/DDBJ whole genome shotgun (WGS) entry which is preliminary data.</text>
</comment>
<evidence type="ECO:0000313" key="3">
    <source>
        <dbReference type="Proteomes" id="UP000308199"/>
    </source>
</evidence>
<keyword evidence="3" id="KW-1185">Reference proteome</keyword>
<organism evidence="2 3">
    <name type="scientific">Phellinidium pouzarii</name>
    <dbReference type="NCBI Taxonomy" id="167371"/>
    <lineage>
        <taxon>Eukaryota</taxon>
        <taxon>Fungi</taxon>
        <taxon>Dikarya</taxon>
        <taxon>Basidiomycota</taxon>
        <taxon>Agaricomycotina</taxon>
        <taxon>Agaricomycetes</taxon>
        <taxon>Hymenochaetales</taxon>
        <taxon>Hymenochaetaceae</taxon>
        <taxon>Phellinidium</taxon>
    </lineage>
</organism>
<gene>
    <name evidence="2" type="ORF">EW145_g7627</name>
</gene>
<dbReference type="EMBL" id="SGPK01000807">
    <property type="protein sequence ID" value="THG97375.1"/>
    <property type="molecule type" value="Genomic_DNA"/>
</dbReference>
<dbReference type="AlphaFoldDB" id="A0A4S4KGL6"/>
<dbReference type="OrthoDB" id="3355480at2759"/>
<feature type="region of interest" description="Disordered" evidence="1">
    <location>
        <begin position="16"/>
        <end position="44"/>
    </location>
</feature>
<sequence length="466" mass="51304">MAVVASMLPEATANLMRTSQTYTLPPSPPLSDDEREHEREHTSHLDHIANTPKASTPLLYERALGDTELSYYLPSRADGVNDMYLHLGFRAPARLLAPARLRAAWAYMRLLHPPLAAHVRMPPGVYTAARFVYAPPPSVRTALTQAEAALVLERKTGEELVDAYLNGPRTLGDTCLARLVLGCVGGGPVEQPAQAETLPTPLPTPELTESAREEAFPSFSPSSSSDEEIRDYDLLICATHFLGDGMALHRFANEFFVLLAGQTDGKEKTTADIEEMLREVWEVRWGRNSISREGGLFPVALEDALPRVEGRFRRAAGKVDFEASQKKLIGGHAFPRRKHAVRRTVVPTVALDKQKTNAVLKRCKEHGVSIANAVFALSALAWGRVREREGEGADEGRKLPLMMYSALNLRPYLLASATADRSYWFTAIGYLNIILPSFLPRPAQLQGVEDAENSDTENSNDRTAAA</sequence>
<feature type="region of interest" description="Disordered" evidence="1">
    <location>
        <begin position="190"/>
        <end position="226"/>
    </location>
</feature>
<proteinExistence type="predicted"/>
<protein>
    <recommendedName>
        <fullName evidence="4">Condensation domain-containing protein</fullName>
    </recommendedName>
</protein>
<feature type="non-terminal residue" evidence="2">
    <location>
        <position position="466"/>
    </location>
</feature>